<dbReference type="Proteomes" id="UP000813462">
    <property type="component" value="Unassembled WGS sequence"/>
</dbReference>
<dbReference type="Pfam" id="PF13639">
    <property type="entry name" value="zf-RING_2"/>
    <property type="match status" value="1"/>
</dbReference>
<comment type="catalytic activity">
    <reaction evidence="1">
        <text>S-ubiquitinyl-[E2 ubiquitin-conjugating enzyme]-L-cysteine + [acceptor protein]-L-lysine = [E2 ubiquitin-conjugating enzyme]-L-cysteine + N(6)-ubiquitinyl-[acceptor protein]-L-lysine.</text>
        <dbReference type="EC" id="2.3.2.27"/>
    </reaction>
</comment>
<evidence type="ECO:0000256" key="12">
    <source>
        <dbReference type="ARBA" id="ARBA00023136"/>
    </source>
</evidence>
<dbReference type="GO" id="GO:0016567">
    <property type="term" value="P:protein ubiquitination"/>
    <property type="evidence" value="ECO:0007669"/>
    <property type="project" value="InterPro"/>
</dbReference>
<feature type="transmembrane region" description="Helical" evidence="16">
    <location>
        <begin position="71"/>
        <end position="91"/>
    </location>
</feature>
<dbReference type="Gene3D" id="3.30.40.10">
    <property type="entry name" value="Zinc/RING finger domain, C3HC4 (zinc finger)"/>
    <property type="match status" value="1"/>
</dbReference>
<accession>A0A978UZT3</accession>
<dbReference type="GO" id="GO:0008270">
    <property type="term" value="F:zinc ion binding"/>
    <property type="evidence" value="ECO:0007669"/>
    <property type="project" value="UniProtKB-KW"/>
</dbReference>
<evidence type="ECO:0000256" key="11">
    <source>
        <dbReference type="ARBA" id="ARBA00022989"/>
    </source>
</evidence>
<dbReference type="EC" id="2.3.2.27" evidence="4"/>
<evidence type="ECO:0000259" key="17">
    <source>
        <dbReference type="PROSITE" id="PS50089"/>
    </source>
</evidence>
<dbReference type="CDD" id="cd16461">
    <property type="entry name" value="RING-H2_EL5-like"/>
    <property type="match status" value="1"/>
</dbReference>
<evidence type="ECO:0000256" key="13">
    <source>
        <dbReference type="ARBA" id="ARBA00024209"/>
    </source>
</evidence>
<evidence type="ECO:0000313" key="18">
    <source>
        <dbReference type="EMBL" id="KAH7520499.1"/>
    </source>
</evidence>
<feature type="compositionally biased region" description="Pro residues" evidence="15">
    <location>
        <begin position="32"/>
        <end position="44"/>
    </location>
</feature>
<evidence type="ECO:0000256" key="5">
    <source>
        <dbReference type="ARBA" id="ARBA00022679"/>
    </source>
</evidence>
<dbReference type="SMART" id="SM00184">
    <property type="entry name" value="RING"/>
    <property type="match status" value="1"/>
</dbReference>
<dbReference type="PANTHER" id="PTHR46913:SF19">
    <property type="entry name" value="RING-TYPE E3 UBIQUITIN TRANSFERASE"/>
    <property type="match status" value="1"/>
</dbReference>
<sequence>MVFRHRKLFLLAPTNCKNCACPNNWMVCPPPTTPSPPRPPPRPIYPDHNQDGGDGDYDNINTQKHIVQTSLTVTSSMVVGAFVLCLIYMVLKKFLVRRNNSRTRNLPIIFHTQDDFLDEDHGPVIDHPIWFINTVGLPQSIIDSITVFKYKTEEGLIEGKECSVCLSEFEEDENLRLLPKCSHAFHLPCIDTWLRSHKNCPLCRAPIVSDIFAAAAQVSVSSEPRVNDSDHNQETQIENSDNNGGLASNNEIGEETSGARGEEDNNGENGRNSENPIKGLSDSVVENNNSGILSDLDERRGEINEEEMQQPVRRSVSVDSSATMICRDVANFVSDQGNSNSSQLVDVKSLNSKRSSGNLSLYKLVNSSIGRSLQKGSVPMKRSSSSCSRKFYSSRHFRSQSSTLPR</sequence>
<comment type="pathway">
    <text evidence="3">Protein modification; protein ubiquitination.</text>
</comment>
<evidence type="ECO:0000256" key="2">
    <source>
        <dbReference type="ARBA" id="ARBA00004167"/>
    </source>
</evidence>
<comment type="caution">
    <text evidence="18">The sequence shown here is derived from an EMBL/GenBank/DDBJ whole genome shotgun (WGS) entry which is preliminary data.</text>
</comment>
<keyword evidence="8 14" id="KW-0863">Zinc-finger</keyword>
<feature type="compositionally biased region" description="Low complexity" evidence="15">
    <location>
        <begin position="382"/>
        <end position="391"/>
    </location>
</feature>
<dbReference type="InterPro" id="IPR013083">
    <property type="entry name" value="Znf_RING/FYVE/PHD"/>
</dbReference>
<keyword evidence="7" id="KW-0479">Metal-binding</keyword>
<dbReference type="PANTHER" id="PTHR46913">
    <property type="entry name" value="RING-H2 FINGER PROTEIN ATL16"/>
    <property type="match status" value="1"/>
</dbReference>
<feature type="region of interest" description="Disordered" evidence="15">
    <location>
        <begin position="373"/>
        <end position="406"/>
    </location>
</feature>
<protein>
    <recommendedName>
        <fullName evidence="4">RING-type E3 ubiquitin transferase</fullName>
        <ecNumber evidence="4">2.3.2.27</ecNumber>
    </recommendedName>
</protein>
<reference evidence="18" key="1">
    <citation type="journal article" date="2021" name="Front. Plant Sci.">
        <title>Chromosome-Scale Genome Assembly for Chinese Sour Jujube and Insights Into Its Genome Evolution and Domestication Signature.</title>
        <authorList>
            <person name="Shen L.-Y."/>
            <person name="Luo H."/>
            <person name="Wang X.-L."/>
            <person name="Wang X.-M."/>
            <person name="Qiu X.-J."/>
            <person name="Liu H."/>
            <person name="Zhou S.-S."/>
            <person name="Jia K.-H."/>
            <person name="Nie S."/>
            <person name="Bao Y.-T."/>
            <person name="Zhang R.-G."/>
            <person name="Yun Q.-Z."/>
            <person name="Chai Y.-H."/>
            <person name="Lu J.-Y."/>
            <person name="Li Y."/>
            <person name="Zhao S.-W."/>
            <person name="Mao J.-F."/>
            <person name="Jia S.-G."/>
            <person name="Mao Y.-M."/>
        </authorList>
    </citation>
    <scope>NUCLEOTIDE SEQUENCE</scope>
    <source>
        <strain evidence="18">AT0</strain>
        <tissue evidence="18">Leaf</tissue>
    </source>
</reference>
<keyword evidence="9" id="KW-0833">Ubl conjugation pathway</keyword>
<dbReference type="EMBL" id="JAEACU010000008">
    <property type="protein sequence ID" value="KAH7520499.1"/>
    <property type="molecule type" value="Genomic_DNA"/>
</dbReference>
<feature type="domain" description="RING-type" evidence="17">
    <location>
        <begin position="162"/>
        <end position="204"/>
    </location>
</feature>
<gene>
    <name evidence="18" type="ORF">FEM48_Zijuj08G0150300</name>
</gene>
<dbReference type="GO" id="GO:0061630">
    <property type="term" value="F:ubiquitin protein ligase activity"/>
    <property type="evidence" value="ECO:0007669"/>
    <property type="project" value="UniProtKB-EC"/>
</dbReference>
<evidence type="ECO:0000256" key="9">
    <source>
        <dbReference type="ARBA" id="ARBA00022786"/>
    </source>
</evidence>
<dbReference type="SUPFAM" id="SSF57850">
    <property type="entry name" value="RING/U-box"/>
    <property type="match status" value="1"/>
</dbReference>
<comment type="subcellular location">
    <subcellularLocation>
        <location evidence="2">Membrane</location>
        <topology evidence="2">Single-pass membrane protein</topology>
    </subcellularLocation>
</comment>
<feature type="region of interest" description="Disordered" evidence="15">
    <location>
        <begin position="222"/>
        <end position="316"/>
    </location>
</feature>
<evidence type="ECO:0000256" key="15">
    <source>
        <dbReference type="SAM" id="MobiDB-lite"/>
    </source>
</evidence>
<keyword evidence="10" id="KW-0862">Zinc</keyword>
<name>A0A978UZT3_ZIZJJ</name>
<evidence type="ECO:0000256" key="8">
    <source>
        <dbReference type="ARBA" id="ARBA00022771"/>
    </source>
</evidence>
<dbReference type="FunFam" id="3.30.40.10:FF:000233">
    <property type="entry name" value="RING-H2 finger protein ATL54"/>
    <property type="match status" value="1"/>
</dbReference>
<evidence type="ECO:0000256" key="1">
    <source>
        <dbReference type="ARBA" id="ARBA00000900"/>
    </source>
</evidence>
<evidence type="ECO:0000256" key="3">
    <source>
        <dbReference type="ARBA" id="ARBA00004906"/>
    </source>
</evidence>
<feature type="region of interest" description="Disordered" evidence="15">
    <location>
        <begin position="32"/>
        <end position="55"/>
    </location>
</feature>
<evidence type="ECO:0000256" key="6">
    <source>
        <dbReference type="ARBA" id="ARBA00022692"/>
    </source>
</evidence>
<dbReference type="InterPro" id="IPR044600">
    <property type="entry name" value="ATL1/ATL16-like"/>
</dbReference>
<keyword evidence="11 16" id="KW-1133">Transmembrane helix</keyword>
<organism evidence="18 19">
    <name type="scientific">Ziziphus jujuba var. spinosa</name>
    <dbReference type="NCBI Taxonomy" id="714518"/>
    <lineage>
        <taxon>Eukaryota</taxon>
        <taxon>Viridiplantae</taxon>
        <taxon>Streptophyta</taxon>
        <taxon>Embryophyta</taxon>
        <taxon>Tracheophyta</taxon>
        <taxon>Spermatophyta</taxon>
        <taxon>Magnoliopsida</taxon>
        <taxon>eudicotyledons</taxon>
        <taxon>Gunneridae</taxon>
        <taxon>Pentapetalae</taxon>
        <taxon>rosids</taxon>
        <taxon>fabids</taxon>
        <taxon>Rosales</taxon>
        <taxon>Rhamnaceae</taxon>
        <taxon>Paliureae</taxon>
        <taxon>Ziziphus</taxon>
    </lineage>
</organism>
<keyword evidence="12 16" id="KW-0472">Membrane</keyword>
<dbReference type="PROSITE" id="PS50089">
    <property type="entry name" value="ZF_RING_2"/>
    <property type="match status" value="1"/>
</dbReference>
<dbReference type="OrthoDB" id="9984778at2759"/>
<evidence type="ECO:0000256" key="14">
    <source>
        <dbReference type="PROSITE-ProRule" id="PRU00175"/>
    </source>
</evidence>
<keyword evidence="6 16" id="KW-0812">Transmembrane</keyword>
<dbReference type="GO" id="GO:0016020">
    <property type="term" value="C:membrane"/>
    <property type="evidence" value="ECO:0007669"/>
    <property type="project" value="UniProtKB-SubCell"/>
</dbReference>
<proteinExistence type="inferred from homology"/>
<comment type="similarity">
    <text evidence="13">Belongs to the RING-type zinc finger family. ATL subfamily.</text>
</comment>
<evidence type="ECO:0000256" key="16">
    <source>
        <dbReference type="SAM" id="Phobius"/>
    </source>
</evidence>
<evidence type="ECO:0000256" key="10">
    <source>
        <dbReference type="ARBA" id="ARBA00022833"/>
    </source>
</evidence>
<feature type="compositionally biased region" description="Polar residues" evidence="15">
    <location>
        <begin position="234"/>
        <end position="251"/>
    </location>
</feature>
<dbReference type="InterPro" id="IPR001841">
    <property type="entry name" value="Znf_RING"/>
</dbReference>
<keyword evidence="5" id="KW-0808">Transferase</keyword>
<dbReference type="AlphaFoldDB" id="A0A978UZT3"/>
<evidence type="ECO:0000313" key="19">
    <source>
        <dbReference type="Proteomes" id="UP000813462"/>
    </source>
</evidence>
<evidence type="ECO:0000256" key="7">
    <source>
        <dbReference type="ARBA" id="ARBA00022723"/>
    </source>
</evidence>
<evidence type="ECO:0000256" key="4">
    <source>
        <dbReference type="ARBA" id="ARBA00012483"/>
    </source>
</evidence>